<reference evidence="2 4" key="2">
    <citation type="submission" date="2018-07" db="EMBL/GenBank/DDBJ databases">
        <title>Complete genome of the Arcobacter bivalviorum type strain LMG 26154.</title>
        <authorList>
            <person name="Miller W.G."/>
            <person name="Yee E."/>
            <person name="Bono J.L."/>
        </authorList>
    </citation>
    <scope>NUCLEOTIDE SEQUENCE [LARGE SCALE GENOMIC DNA]</scope>
    <source>
        <strain evidence="2 4">LMG 26154</strain>
    </source>
</reference>
<dbReference type="Proteomes" id="UP000289193">
    <property type="component" value="Unassembled WGS sequence"/>
</dbReference>
<evidence type="ECO:0000256" key="1">
    <source>
        <dbReference type="SAM" id="Phobius"/>
    </source>
</evidence>
<evidence type="ECO:0000313" key="5">
    <source>
        <dbReference type="Proteomes" id="UP000289193"/>
    </source>
</evidence>
<reference evidence="3 5" key="1">
    <citation type="submission" date="2017-10" db="EMBL/GenBank/DDBJ databases">
        <title>Genomics of the genus Arcobacter.</title>
        <authorList>
            <person name="Perez-Cataluna A."/>
            <person name="Figueras M.J."/>
        </authorList>
    </citation>
    <scope>NUCLEOTIDE SEQUENCE [LARGE SCALE GENOMIC DNA]</scope>
    <source>
        <strain evidence="3 5">CECT 7835</strain>
    </source>
</reference>
<keyword evidence="1" id="KW-0472">Membrane</keyword>
<dbReference type="EMBL" id="PDKM01000004">
    <property type="protein sequence ID" value="RXK09763.1"/>
    <property type="molecule type" value="Genomic_DNA"/>
</dbReference>
<dbReference type="EMBL" id="CP031217">
    <property type="protein sequence ID" value="AXH11048.1"/>
    <property type="molecule type" value="Genomic_DNA"/>
</dbReference>
<gene>
    <name evidence="2" type="ORF">ABIV_0004</name>
    <name evidence="3" type="ORF">CRV05_08520</name>
</gene>
<evidence type="ECO:0000313" key="2">
    <source>
        <dbReference type="EMBL" id="AXH11048.1"/>
    </source>
</evidence>
<proteinExistence type="predicted"/>
<evidence type="ECO:0000313" key="3">
    <source>
        <dbReference type="EMBL" id="RXK09763.1"/>
    </source>
</evidence>
<name>A0AAX2A8T0_9BACT</name>
<keyword evidence="1" id="KW-0812">Transmembrane</keyword>
<dbReference type="RefSeq" id="WP_114837945.1">
    <property type="nucleotide sequence ID" value="NZ_CP031217.1"/>
</dbReference>
<evidence type="ECO:0000313" key="4">
    <source>
        <dbReference type="Proteomes" id="UP000253850"/>
    </source>
</evidence>
<feature type="transmembrane region" description="Helical" evidence="1">
    <location>
        <begin position="50"/>
        <end position="71"/>
    </location>
</feature>
<keyword evidence="1" id="KW-1133">Transmembrane helix</keyword>
<accession>A0AAX2A8T0</accession>
<dbReference type="Proteomes" id="UP000253850">
    <property type="component" value="Chromosome"/>
</dbReference>
<keyword evidence="5" id="KW-1185">Reference proteome</keyword>
<dbReference type="KEGG" id="hbv:ABIV_0004"/>
<dbReference type="AlphaFoldDB" id="A0AAX2A8T0"/>
<feature type="transmembrane region" description="Helical" evidence="1">
    <location>
        <begin position="12"/>
        <end position="30"/>
    </location>
</feature>
<organism evidence="3 5">
    <name type="scientific">Halarcobacter bivalviorum</name>
    <dbReference type="NCBI Taxonomy" id="663364"/>
    <lineage>
        <taxon>Bacteria</taxon>
        <taxon>Pseudomonadati</taxon>
        <taxon>Campylobacterota</taxon>
        <taxon>Epsilonproteobacteria</taxon>
        <taxon>Campylobacterales</taxon>
        <taxon>Arcobacteraceae</taxon>
        <taxon>Halarcobacter</taxon>
    </lineage>
</organism>
<protein>
    <submittedName>
        <fullName evidence="2">Membrane protein</fullName>
    </submittedName>
</protein>
<sequence>MRKKSFLSYEAKIIIAIIAILLIIFLPFSFYDKFVELKDKIILFYNENILIYPIWLQLLPIVLPIILIIAIKLISKNRSKYIEDTFYNIKWNWKWNKDDIANLECFCPTCGESLYYDDTTSKFTLEVSKIDFICDKCQKVMGSIANENNKLNSSQLVKKEIQRLIYRKLAEDKNLTK</sequence>